<comment type="catalytic activity">
    <reaction evidence="8">
        <text>L-threonyl-[protein] + ATP = O-phospho-L-threonyl-[protein] + ADP + H(+)</text>
        <dbReference type="Rhea" id="RHEA:46608"/>
        <dbReference type="Rhea" id="RHEA-COMP:11060"/>
        <dbReference type="Rhea" id="RHEA-COMP:11605"/>
        <dbReference type="ChEBI" id="CHEBI:15378"/>
        <dbReference type="ChEBI" id="CHEBI:30013"/>
        <dbReference type="ChEBI" id="CHEBI:30616"/>
        <dbReference type="ChEBI" id="CHEBI:61977"/>
        <dbReference type="ChEBI" id="CHEBI:456216"/>
        <dbReference type="EC" id="2.7.11.1"/>
    </reaction>
</comment>
<dbReference type="PANTHER" id="PTHR45752:SF187">
    <property type="entry name" value="LEUCINE-RICH REPEAT AND IQ DOMAIN-CONTAINING PROTEIN 4"/>
    <property type="match status" value="1"/>
</dbReference>
<evidence type="ECO:0000256" key="2">
    <source>
        <dbReference type="ARBA" id="ARBA00022679"/>
    </source>
</evidence>
<dbReference type="Pfam" id="PF25497">
    <property type="entry name" value="COR-B"/>
    <property type="match status" value="1"/>
</dbReference>
<evidence type="ECO:0000256" key="8">
    <source>
        <dbReference type="ARBA" id="ARBA00047899"/>
    </source>
</evidence>
<dbReference type="GO" id="GO:0016301">
    <property type="term" value="F:kinase activity"/>
    <property type="evidence" value="ECO:0007669"/>
    <property type="project" value="UniProtKB-KW"/>
</dbReference>
<dbReference type="EMBL" id="LR633966">
    <property type="protein sequence ID" value="VUX54879.1"/>
    <property type="molecule type" value="Genomic_DNA"/>
</dbReference>
<comment type="catalytic activity">
    <reaction evidence="9">
        <text>L-seryl-[protein] + ATP = O-phospho-L-seryl-[protein] + ADP + H(+)</text>
        <dbReference type="Rhea" id="RHEA:17989"/>
        <dbReference type="Rhea" id="RHEA-COMP:9863"/>
        <dbReference type="Rhea" id="RHEA-COMP:11604"/>
        <dbReference type="ChEBI" id="CHEBI:15378"/>
        <dbReference type="ChEBI" id="CHEBI:29999"/>
        <dbReference type="ChEBI" id="CHEBI:30616"/>
        <dbReference type="ChEBI" id="CHEBI:83421"/>
        <dbReference type="ChEBI" id="CHEBI:456216"/>
        <dbReference type="EC" id="2.7.11.1"/>
    </reaction>
</comment>
<accession>A0A7D9D0Z7</accession>
<evidence type="ECO:0000313" key="11">
    <source>
        <dbReference type="EMBL" id="VUX54879.1"/>
    </source>
</evidence>
<evidence type="ECO:0000259" key="10">
    <source>
        <dbReference type="PROSITE" id="PS51424"/>
    </source>
</evidence>
<keyword evidence="5" id="KW-0418">Kinase</keyword>
<dbReference type="EC" id="2.7.11.1" evidence="1"/>
<dbReference type="Gene3D" id="1.10.10.2200">
    <property type="match status" value="1"/>
</dbReference>
<evidence type="ECO:0000256" key="3">
    <source>
        <dbReference type="ARBA" id="ARBA00022737"/>
    </source>
</evidence>
<dbReference type="GO" id="GO:0005524">
    <property type="term" value="F:ATP binding"/>
    <property type="evidence" value="ECO:0007669"/>
    <property type="project" value="UniProtKB-KW"/>
</dbReference>
<dbReference type="InterPro" id="IPR020859">
    <property type="entry name" value="ROC"/>
</dbReference>
<dbReference type="SUPFAM" id="SSF52540">
    <property type="entry name" value="P-loop containing nucleoside triphosphate hydrolases"/>
    <property type="match status" value="1"/>
</dbReference>
<evidence type="ECO:0000256" key="5">
    <source>
        <dbReference type="ARBA" id="ARBA00022777"/>
    </source>
</evidence>
<reference evidence="11" key="1">
    <citation type="submission" date="2019-07" db="EMBL/GenBank/DDBJ databases">
        <authorList>
            <person name="Weber M."/>
            <person name="Kostadinov I."/>
            <person name="Kostadinov D I."/>
        </authorList>
    </citation>
    <scope>NUCLEOTIDE SEQUENCE</scope>
    <source>
        <strain evidence="11">Gfbio:sag-sample-b02:053724c1-46a9-4a36-b237-ea2bf867836b</strain>
    </source>
</reference>
<dbReference type="InterPro" id="IPR050715">
    <property type="entry name" value="LRR-SigEffector_domain"/>
</dbReference>
<dbReference type="Gene3D" id="3.30.70.1390">
    <property type="entry name" value="ROC domain from the Parkinson's disease-associated leucine-rich repeat kinase 2"/>
    <property type="match status" value="1"/>
</dbReference>
<dbReference type="InterPro" id="IPR055414">
    <property type="entry name" value="LRR_R13L4/SHOC2-like"/>
</dbReference>
<keyword evidence="7" id="KW-0342">GTP-binding</keyword>
<proteinExistence type="predicted"/>
<dbReference type="PANTHER" id="PTHR45752">
    <property type="entry name" value="LEUCINE-RICH REPEAT-CONTAINING"/>
    <property type="match status" value="1"/>
</dbReference>
<dbReference type="Gene3D" id="3.30.310.200">
    <property type="match status" value="1"/>
</dbReference>
<evidence type="ECO:0000256" key="9">
    <source>
        <dbReference type="ARBA" id="ARBA00048679"/>
    </source>
</evidence>
<evidence type="ECO:0000256" key="1">
    <source>
        <dbReference type="ARBA" id="ARBA00012513"/>
    </source>
</evidence>
<sequence>MARDKAYRKAEEAIEEAYRSRATALDLQEIRGLTELPKSLTKLTLLDQLIIDVENFETFPELIGQLSGLTMLYIVSGNFASVPECIKQLTGLERLMSYKGRLETVPDWIHNLTELRDLDFDKNEIRHLPVSLCQLEHLNGLNLDNNPLNPELASAHEKGLDSVRIYLRELIKGSRKRFESKLLILGDGNEGKTCVSRALRGLRFKKQSTTRGVDVVPWVISHPDDPKDEDMRITLNIWDFEGQEINHQTHQFFLTSDSLYLLVFKCRDQFLLERAEYWLDTIRARAPQAKVVMVVTECEERTPYVPEDRLRANYTDLLGDEEWLFAVGCADNTGVAQLQEALTRRAAALEFMGRDWPDSYARAEKTILETAEKELAYIDRGKLHDLLIEADIDSGSFDDVTMSMATLGTLTQFPDCPALHDFIVLQPQWLTKAISEIMEDGQLAKDRGEILLSRMRDIWDEKGYEGLLPTFHNCMKEFELCYDLDDPDHHCLVPLRFGYIKPKIPWSVDVNGKERHVSYKLNIRPPLGLMSRLIVKTHHMIVKSDERPNGVYWHNGVFLQSGEESLRSEALCEFDNDERTLNITVRAAFPQNMIEQIHAYVSAVFSFFNGLNPERSYGCIRVEDDSKTESQCHGVHSENKIAFALESREKVACEHGRHHIDPIQLVMGISSFGDHVRQIFREEMDKPPTWAEPVIQDISKLMDWTKQNSQLLEQVREGQAALTPEMTQELELKLREYLMYFSQLLDDRDFTSAPGIISFNTVDRSLWNPTTYFEKSYVLILYCECEHDIHPCLDARVEFSKDRDWWIKTAPWIARATKVLSAGLQLAFAGMPLAMRAQDFDVIKNDVNFMNALSKHVELEVEVGSERVAGIAEQLEHDSLSDLRSDEKDARLMRTAVASFLDGVAPNNYRAKQWGSLRRVHMPNNSYRWLCKDHR</sequence>
<dbReference type="Gene3D" id="3.40.50.300">
    <property type="entry name" value="P-loop containing nucleotide triphosphate hydrolases"/>
    <property type="match status" value="1"/>
</dbReference>
<keyword evidence="6" id="KW-0067">ATP-binding</keyword>
<keyword evidence="3" id="KW-0677">Repeat</keyword>
<dbReference type="Pfam" id="PF16095">
    <property type="entry name" value="COR-A"/>
    <property type="match status" value="1"/>
</dbReference>
<gene>
    <name evidence="11" type="ORF">JTBB02_V1_20008</name>
</gene>
<organism evidence="11">
    <name type="scientific">uncultured Woeseiaceae bacterium</name>
    <dbReference type="NCBI Taxonomy" id="1983305"/>
    <lineage>
        <taxon>Bacteria</taxon>
        <taxon>Pseudomonadati</taxon>
        <taxon>Pseudomonadota</taxon>
        <taxon>Gammaproteobacteria</taxon>
        <taxon>Woeseiales</taxon>
        <taxon>Woeseiaceae</taxon>
        <taxon>environmental samples</taxon>
    </lineage>
</organism>
<dbReference type="SUPFAM" id="SSF52058">
    <property type="entry name" value="L domain-like"/>
    <property type="match status" value="1"/>
</dbReference>
<name>A0A7D9D0Z7_9GAMM</name>
<dbReference type="PROSITE" id="PS51419">
    <property type="entry name" value="RAB"/>
    <property type="match status" value="1"/>
</dbReference>
<protein>
    <recommendedName>
        <fullName evidence="1">non-specific serine/threonine protein kinase</fullName>
        <ecNumber evidence="1">2.7.11.1</ecNumber>
    </recommendedName>
</protein>
<evidence type="ECO:0000256" key="7">
    <source>
        <dbReference type="ARBA" id="ARBA00023134"/>
    </source>
</evidence>
<keyword evidence="2" id="KW-0808">Transferase</keyword>
<dbReference type="Gene3D" id="3.80.10.10">
    <property type="entry name" value="Ribonuclease Inhibitor"/>
    <property type="match status" value="1"/>
</dbReference>
<dbReference type="InterPro" id="IPR027417">
    <property type="entry name" value="P-loop_NTPase"/>
</dbReference>
<keyword evidence="4" id="KW-0547">Nucleotide-binding</keyword>
<dbReference type="InterPro" id="IPR057263">
    <property type="entry name" value="COR-B"/>
</dbReference>
<dbReference type="AlphaFoldDB" id="A0A7D9D0Z7"/>
<dbReference type="InterPro" id="IPR032675">
    <property type="entry name" value="LRR_dom_sf"/>
</dbReference>
<evidence type="ECO:0000256" key="6">
    <source>
        <dbReference type="ARBA" id="ARBA00022840"/>
    </source>
</evidence>
<dbReference type="InterPro" id="IPR032171">
    <property type="entry name" value="COR-A"/>
</dbReference>
<dbReference type="Pfam" id="PF08477">
    <property type="entry name" value="Roc"/>
    <property type="match status" value="1"/>
</dbReference>
<dbReference type="Pfam" id="PF23598">
    <property type="entry name" value="LRR_14"/>
    <property type="match status" value="1"/>
</dbReference>
<evidence type="ECO:0000256" key="4">
    <source>
        <dbReference type="ARBA" id="ARBA00022741"/>
    </source>
</evidence>
<dbReference type="PROSITE" id="PS51424">
    <property type="entry name" value="ROC"/>
    <property type="match status" value="1"/>
</dbReference>
<feature type="domain" description="Roc" evidence="10">
    <location>
        <begin position="173"/>
        <end position="349"/>
    </location>
</feature>